<reference evidence="1" key="1">
    <citation type="submission" date="2019-11" db="UniProtKB">
        <authorList>
            <consortium name="WormBaseParasite"/>
        </authorList>
    </citation>
    <scope>IDENTIFICATION</scope>
</reference>
<evidence type="ECO:0000313" key="1">
    <source>
        <dbReference type="WBParaSite" id="MCU_014459-RA"/>
    </source>
</evidence>
<dbReference type="AlphaFoldDB" id="A0A5K3G528"/>
<organism evidence="1">
    <name type="scientific">Mesocestoides corti</name>
    <name type="common">Flatworm</name>
    <dbReference type="NCBI Taxonomy" id="53468"/>
    <lineage>
        <taxon>Eukaryota</taxon>
        <taxon>Metazoa</taxon>
        <taxon>Spiralia</taxon>
        <taxon>Lophotrochozoa</taxon>
        <taxon>Platyhelminthes</taxon>
        <taxon>Cestoda</taxon>
        <taxon>Eucestoda</taxon>
        <taxon>Cyclophyllidea</taxon>
        <taxon>Mesocestoididae</taxon>
        <taxon>Mesocestoides</taxon>
    </lineage>
</organism>
<name>A0A5K3G528_MESCO</name>
<accession>A0A5K3G528</accession>
<sequence length="75" mass="8183">DIQVYSSLSAKITPSVCGISQLTSWSASLAELRVIVLRCFTGIFHSPETSCCLRVWTTQSKFGASTHPNLRPQLG</sequence>
<proteinExistence type="predicted"/>
<protein>
    <submittedName>
        <fullName evidence="1">Ovule protein</fullName>
    </submittedName>
</protein>
<dbReference type="WBParaSite" id="MCU_014459-RA">
    <property type="protein sequence ID" value="MCU_014459-RA"/>
    <property type="gene ID" value="MCU_014459"/>
</dbReference>